<dbReference type="RefSeq" id="WP_114430416.1">
    <property type="nucleotide sequence ID" value="NZ_QPJM01000006.1"/>
</dbReference>
<dbReference type="Pfam" id="PF04014">
    <property type="entry name" value="MazE_antitoxin"/>
    <property type="match status" value="1"/>
</dbReference>
<dbReference type="AlphaFoldDB" id="A0A368YSN7"/>
<accession>A0A368YSN7</accession>
<gene>
    <name evidence="3" type="ORF">C7476_106275</name>
</gene>
<dbReference type="OrthoDB" id="9795766at2"/>
<dbReference type="PROSITE" id="PS51740">
    <property type="entry name" value="SPOVT_ABRB"/>
    <property type="match status" value="1"/>
</dbReference>
<keyword evidence="4" id="KW-1185">Reference proteome</keyword>
<comment type="caution">
    <text evidence="3">The sequence shown here is derived from an EMBL/GenBank/DDBJ whole genome shotgun (WGS) entry which is preliminary data.</text>
</comment>
<dbReference type="InterPro" id="IPR037914">
    <property type="entry name" value="SpoVT-AbrB_sf"/>
</dbReference>
<organism evidence="3 4">
    <name type="scientific">Phyllobacterium bourgognense</name>
    <dbReference type="NCBI Taxonomy" id="314236"/>
    <lineage>
        <taxon>Bacteria</taxon>
        <taxon>Pseudomonadati</taxon>
        <taxon>Pseudomonadota</taxon>
        <taxon>Alphaproteobacteria</taxon>
        <taxon>Hyphomicrobiales</taxon>
        <taxon>Phyllobacteriaceae</taxon>
        <taxon>Phyllobacterium</taxon>
    </lineage>
</organism>
<dbReference type="EMBL" id="QPJM01000006">
    <property type="protein sequence ID" value="RCW83240.1"/>
    <property type="molecule type" value="Genomic_DNA"/>
</dbReference>
<sequence>MRSAVRKMGNSSGVIIPKPFLIEIGSQPGDEVDLLVEDGRIIITPVRGTPRAGWAEDAKRIAENNDDALVWPEFPNEADSELKW</sequence>
<reference evidence="3 4" key="1">
    <citation type="submission" date="2018-07" db="EMBL/GenBank/DDBJ databases">
        <title>Genomic Encyclopedia of Type Strains, Phase III (KMG-III): the genomes of soil and plant-associated and newly described type strains.</title>
        <authorList>
            <person name="Whitman W."/>
        </authorList>
    </citation>
    <scope>NUCLEOTIDE SEQUENCE [LARGE SCALE GENOMIC DNA]</scope>
    <source>
        <strain evidence="3 4">31-25a</strain>
    </source>
</reference>
<keyword evidence="1" id="KW-0238">DNA-binding</keyword>
<proteinExistence type="predicted"/>
<feature type="domain" description="SpoVT-AbrB" evidence="2">
    <location>
        <begin position="3"/>
        <end position="48"/>
    </location>
</feature>
<evidence type="ECO:0000256" key="1">
    <source>
        <dbReference type="PROSITE-ProRule" id="PRU01076"/>
    </source>
</evidence>
<dbReference type="SMART" id="SM00966">
    <property type="entry name" value="SpoVT_AbrB"/>
    <property type="match status" value="1"/>
</dbReference>
<name>A0A368YSN7_9HYPH</name>
<dbReference type="Proteomes" id="UP000253324">
    <property type="component" value="Unassembled WGS sequence"/>
</dbReference>
<evidence type="ECO:0000313" key="3">
    <source>
        <dbReference type="EMBL" id="RCW83240.1"/>
    </source>
</evidence>
<protein>
    <submittedName>
        <fullName evidence="3">Antitoxin MazE</fullName>
    </submittedName>
</protein>
<evidence type="ECO:0000259" key="2">
    <source>
        <dbReference type="PROSITE" id="PS51740"/>
    </source>
</evidence>
<dbReference type="SUPFAM" id="SSF89447">
    <property type="entry name" value="AbrB/MazE/MraZ-like"/>
    <property type="match status" value="1"/>
</dbReference>
<dbReference type="InterPro" id="IPR007159">
    <property type="entry name" value="SpoVT-AbrB_dom"/>
</dbReference>
<dbReference type="Gene3D" id="2.10.260.10">
    <property type="match status" value="1"/>
</dbReference>
<evidence type="ECO:0000313" key="4">
    <source>
        <dbReference type="Proteomes" id="UP000253324"/>
    </source>
</evidence>
<dbReference type="GO" id="GO:0003677">
    <property type="term" value="F:DNA binding"/>
    <property type="evidence" value="ECO:0007669"/>
    <property type="project" value="UniProtKB-UniRule"/>
</dbReference>